<proteinExistence type="predicted"/>
<accession>A0AA40HJY9</accession>
<reference evidence="2" key="1">
    <citation type="submission" date="2023-06" db="EMBL/GenBank/DDBJ databases">
        <title>Reference genome for the Northern bat (Eptesicus nilssonii), a most northern bat species.</title>
        <authorList>
            <person name="Laine V.N."/>
            <person name="Pulliainen A.T."/>
            <person name="Lilley T.M."/>
        </authorList>
    </citation>
    <scope>NUCLEOTIDE SEQUENCE</scope>
    <source>
        <strain evidence="2">BLF_Eptnil</strain>
        <tissue evidence="2">Kidney</tissue>
    </source>
</reference>
<dbReference type="Proteomes" id="UP001177744">
    <property type="component" value="Unassembled WGS sequence"/>
</dbReference>
<organism evidence="2 3">
    <name type="scientific">Cnephaeus nilssonii</name>
    <name type="common">Northern bat</name>
    <name type="synonym">Eptesicus nilssonii</name>
    <dbReference type="NCBI Taxonomy" id="3371016"/>
    <lineage>
        <taxon>Eukaryota</taxon>
        <taxon>Metazoa</taxon>
        <taxon>Chordata</taxon>
        <taxon>Craniata</taxon>
        <taxon>Vertebrata</taxon>
        <taxon>Euteleostomi</taxon>
        <taxon>Mammalia</taxon>
        <taxon>Eutheria</taxon>
        <taxon>Laurasiatheria</taxon>
        <taxon>Chiroptera</taxon>
        <taxon>Yangochiroptera</taxon>
        <taxon>Vespertilionidae</taxon>
        <taxon>Cnephaeus</taxon>
    </lineage>
</organism>
<dbReference type="AlphaFoldDB" id="A0AA40HJY9"/>
<gene>
    <name evidence="2" type="ORF">QTO34_007836</name>
</gene>
<protein>
    <submittedName>
        <fullName evidence="2">Uncharacterized protein</fullName>
    </submittedName>
</protein>
<feature type="region of interest" description="Disordered" evidence="1">
    <location>
        <begin position="202"/>
        <end position="281"/>
    </location>
</feature>
<keyword evidence="3" id="KW-1185">Reference proteome</keyword>
<comment type="caution">
    <text evidence="2">The sequence shown here is derived from an EMBL/GenBank/DDBJ whole genome shotgun (WGS) entry which is preliminary data.</text>
</comment>
<name>A0AA40HJY9_CNENI</name>
<dbReference type="EMBL" id="JAULJE010000019">
    <property type="protein sequence ID" value="KAK1332150.1"/>
    <property type="molecule type" value="Genomic_DNA"/>
</dbReference>
<evidence type="ECO:0000256" key="1">
    <source>
        <dbReference type="SAM" id="MobiDB-lite"/>
    </source>
</evidence>
<evidence type="ECO:0000313" key="3">
    <source>
        <dbReference type="Proteomes" id="UP001177744"/>
    </source>
</evidence>
<sequence length="281" mass="31034">MLRAPLASPYRWLSVRQEARVEGSPESRRKAEWSPSLSCHANGLLGPQHSHSPIVFLWEDTDIVGGWSGEDSGPGRELGTESSVPTWLANSARCDLNTDLNACGSGERTFRQDEHCFRSPLERASKCRRRSPRRLGASRKGTECRCSSPPFLFKEMFLNDAPPLPALFLITHCRPSKVGGPKPAGGDFGDVLNSTASATATEPLPEQTQAGPWDSFSPVPPLLDMEKHKQQTKPNPESNWRRRAAHPEPSQAQAAGRHLQQDEAHGMPGRAEFLGEERFPR</sequence>
<evidence type="ECO:0000313" key="2">
    <source>
        <dbReference type="EMBL" id="KAK1332150.1"/>
    </source>
</evidence>